<dbReference type="EMBL" id="JBFOLJ010000004">
    <property type="protein sequence ID" value="KAL2544914.1"/>
    <property type="molecule type" value="Genomic_DNA"/>
</dbReference>
<comment type="caution">
    <text evidence="2">The sequence shown here is derived from an EMBL/GenBank/DDBJ whole genome shotgun (WGS) entry which is preliminary data.</text>
</comment>
<evidence type="ECO:0000313" key="2">
    <source>
        <dbReference type="EMBL" id="KAL2544914.1"/>
    </source>
</evidence>
<keyword evidence="3" id="KW-1185">Reference proteome</keyword>
<proteinExistence type="predicted"/>
<evidence type="ECO:0000256" key="1">
    <source>
        <dbReference type="SAM" id="MobiDB-lite"/>
    </source>
</evidence>
<sequence length="103" mass="11888">MQGQRLVGWTSEVRKRSRPSNTTDKYYNHEKVGKIFRSLPEVGTFILFNTVPKDNRKGKKTKEENNLENKDEDVVPLSEENASQGDDEEDIFAEILKHPIVNL</sequence>
<organism evidence="2 3">
    <name type="scientific">Forsythia ovata</name>
    <dbReference type="NCBI Taxonomy" id="205694"/>
    <lineage>
        <taxon>Eukaryota</taxon>
        <taxon>Viridiplantae</taxon>
        <taxon>Streptophyta</taxon>
        <taxon>Embryophyta</taxon>
        <taxon>Tracheophyta</taxon>
        <taxon>Spermatophyta</taxon>
        <taxon>Magnoliopsida</taxon>
        <taxon>eudicotyledons</taxon>
        <taxon>Gunneridae</taxon>
        <taxon>Pentapetalae</taxon>
        <taxon>asterids</taxon>
        <taxon>lamiids</taxon>
        <taxon>Lamiales</taxon>
        <taxon>Oleaceae</taxon>
        <taxon>Forsythieae</taxon>
        <taxon>Forsythia</taxon>
    </lineage>
</organism>
<accession>A0ABD1W5J3</accession>
<feature type="compositionally biased region" description="Basic and acidic residues" evidence="1">
    <location>
        <begin position="61"/>
        <end position="73"/>
    </location>
</feature>
<feature type="region of interest" description="Disordered" evidence="1">
    <location>
        <begin position="53"/>
        <end position="89"/>
    </location>
</feature>
<evidence type="ECO:0000313" key="3">
    <source>
        <dbReference type="Proteomes" id="UP001604277"/>
    </source>
</evidence>
<evidence type="ECO:0008006" key="4">
    <source>
        <dbReference type="Google" id="ProtNLM"/>
    </source>
</evidence>
<reference evidence="3" key="1">
    <citation type="submission" date="2024-07" db="EMBL/GenBank/DDBJ databases">
        <title>Two chromosome-level genome assemblies of Korean endemic species Abeliophyllum distichum and Forsythia ovata (Oleaceae).</title>
        <authorList>
            <person name="Jang H."/>
        </authorList>
    </citation>
    <scope>NUCLEOTIDE SEQUENCE [LARGE SCALE GENOMIC DNA]</scope>
</reference>
<gene>
    <name evidence="2" type="ORF">Fot_14147</name>
</gene>
<dbReference type="Gene3D" id="3.30.890.10">
    <property type="entry name" value="Methyl-cpg-binding Protein 2, Chain A"/>
    <property type="match status" value="1"/>
</dbReference>
<protein>
    <recommendedName>
        <fullName evidence="4">MBD domain-containing protein</fullName>
    </recommendedName>
</protein>
<dbReference type="Proteomes" id="UP001604277">
    <property type="component" value="Unassembled WGS sequence"/>
</dbReference>
<feature type="region of interest" description="Disordered" evidence="1">
    <location>
        <begin position="1"/>
        <end position="26"/>
    </location>
</feature>
<dbReference type="AlphaFoldDB" id="A0ABD1W5J3"/>
<name>A0ABD1W5J3_9LAMI</name>